<reference evidence="1 2" key="1">
    <citation type="submission" date="2020-08" db="EMBL/GenBank/DDBJ databases">
        <title>Genomic Encyclopedia of Type Strains, Phase IV (KMG-IV): sequencing the most valuable type-strain genomes for metagenomic binning, comparative biology and taxonomic classification.</title>
        <authorList>
            <person name="Goeker M."/>
        </authorList>
    </citation>
    <scope>NUCLEOTIDE SEQUENCE [LARGE SCALE GENOMIC DNA]</scope>
    <source>
        <strain evidence="1 2">DSM 102850</strain>
    </source>
</reference>
<dbReference type="EMBL" id="JACHOB010000005">
    <property type="protein sequence ID" value="MBB4659795.1"/>
    <property type="molecule type" value="Genomic_DNA"/>
</dbReference>
<comment type="caution">
    <text evidence="1">The sequence shown here is derived from an EMBL/GenBank/DDBJ whole genome shotgun (WGS) entry which is preliminary data.</text>
</comment>
<protein>
    <recommendedName>
        <fullName evidence="3">DNA repair protein MmcB-related protein</fullName>
    </recommendedName>
</protein>
<evidence type="ECO:0000313" key="1">
    <source>
        <dbReference type="EMBL" id="MBB4659795.1"/>
    </source>
</evidence>
<organism evidence="1 2">
    <name type="scientific">Parvularcula dongshanensis</name>
    <dbReference type="NCBI Taxonomy" id="1173995"/>
    <lineage>
        <taxon>Bacteria</taxon>
        <taxon>Pseudomonadati</taxon>
        <taxon>Pseudomonadota</taxon>
        <taxon>Alphaproteobacteria</taxon>
        <taxon>Parvularculales</taxon>
        <taxon>Parvularculaceae</taxon>
        <taxon>Parvularcula</taxon>
    </lineage>
</organism>
<dbReference type="InterPro" id="IPR009394">
    <property type="entry name" value="MmcB-like"/>
</dbReference>
<evidence type="ECO:0008006" key="3">
    <source>
        <dbReference type="Google" id="ProtNLM"/>
    </source>
</evidence>
<name>A0A840I653_9PROT</name>
<keyword evidence="2" id="KW-1185">Reference proteome</keyword>
<proteinExistence type="predicted"/>
<accession>A0A840I653</accession>
<dbReference type="Pfam" id="PF06319">
    <property type="entry name" value="MmcB-like"/>
    <property type="match status" value="1"/>
</dbReference>
<gene>
    <name evidence="1" type="ORF">GGQ59_002336</name>
</gene>
<evidence type="ECO:0000313" key="2">
    <source>
        <dbReference type="Proteomes" id="UP000563524"/>
    </source>
</evidence>
<sequence length="171" mass="18513">MTSESLLALHKDMNQAALKPVPTDDLPIDASAAATGRPDTTLALTRGVARLMTQMGLAVIAEFKLPNGRRADLAGLGPKGELVIVEVKSCRADLAVDTKWPEYRDYCDRFYFAVNEVFPLEMVPEDEGLIVADAFGGAILREGELRKLSGARRKAVTLRFARQAAFGCGGF</sequence>
<dbReference type="Proteomes" id="UP000563524">
    <property type="component" value="Unassembled WGS sequence"/>
</dbReference>
<dbReference type="AlphaFoldDB" id="A0A840I653"/>